<keyword evidence="2" id="KW-1185">Reference proteome</keyword>
<dbReference type="InterPro" id="IPR006524">
    <property type="entry name" value="ArpU-like"/>
</dbReference>
<reference evidence="2" key="1">
    <citation type="submission" date="2017-02" db="EMBL/GenBank/DDBJ databases">
        <authorList>
            <person name="Varghese N."/>
            <person name="Submissions S."/>
        </authorList>
    </citation>
    <scope>NUCLEOTIDE SEQUENCE [LARGE SCALE GENOMIC DNA]</scope>
    <source>
        <strain evidence="2">DSM 23966</strain>
    </source>
</reference>
<gene>
    <name evidence="1" type="ORF">SAMN04244570_3576</name>
</gene>
<name>A0A1T4YTN6_9BACL</name>
<dbReference type="AlphaFoldDB" id="A0A1T4YTN6"/>
<evidence type="ECO:0000313" key="1">
    <source>
        <dbReference type="EMBL" id="SKB05159.1"/>
    </source>
</evidence>
<dbReference type="NCBIfam" id="TIGR01637">
    <property type="entry name" value="phage_arpU"/>
    <property type="match status" value="1"/>
</dbReference>
<proteinExistence type="predicted"/>
<dbReference type="RefSeq" id="WP_078818538.1">
    <property type="nucleotide sequence ID" value="NZ_FUYJ01000009.1"/>
</dbReference>
<accession>A0A1T4YTN6</accession>
<dbReference type="EMBL" id="FUYJ01000009">
    <property type="protein sequence ID" value="SKB05159.1"/>
    <property type="molecule type" value="Genomic_DNA"/>
</dbReference>
<evidence type="ECO:0000313" key="2">
    <source>
        <dbReference type="Proteomes" id="UP000190042"/>
    </source>
</evidence>
<organism evidence="1 2">
    <name type="scientific">Sporosarcina newyorkensis</name>
    <dbReference type="NCBI Taxonomy" id="759851"/>
    <lineage>
        <taxon>Bacteria</taxon>
        <taxon>Bacillati</taxon>
        <taxon>Bacillota</taxon>
        <taxon>Bacilli</taxon>
        <taxon>Bacillales</taxon>
        <taxon>Caryophanaceae</taxon>
        <taxon>Sporosarcina</taxon>
    </lineage>
</organism>
<protein>
    <submittedName>
        <fullName evidence="1">Phage transcriptional regulator, ArpU family</fullName>
    </submittedName>
</protein>
<sequence length="147" mass="17392">MQLQFNLPEIDRDRTKEAVEQALETYRLYSLQVSLDRLPSITACYSFTPPSPRLPSSSTEQAAIANIDYEQARLKYINWIANAVNRLSKTERIIIYKRYLQDTEMFDYQIYAELNMSERNYYRLKARLFYKLAFALKIEVLKEAVGR</sequence>
<dbReference type="Proteomes" id="UP000190042">
    <property type="component" value="Unassembled WGS sequence"/>
</dbReference>